<accession>A0ABM0GPK2</accession>
<proteinExistence type="inferred from homology"/>
<evidence type="ECO:0000256" key="4">
    <source>
        <dbReference type="ARBA" id="ARBA00022679"/>
    </source>
</evidence>
<dbReference type="Gene3D" id="1.10.132.30">
    <property type="match status" value="1"/>
</dbReference>
<keyword evidence="10" id="KW-0539">Nucleus</keyword>
<evidence type="ECO:0000256" key="2">
    <source>
        <dbReference type="ARBA" id="ARBA00006460"/>
    </source>
</evidence>
<dbReference type="Pfam" id="PF00623">
    <property type="entry name" value="RNA_pol_Rpb1_2"/>
    <property type="match status" value="1"/>
</dbReference>
<dbReference type="GeneID" id="100373861"/>
<dbReference type="Pfam" id="PF04997">
    <property type="entry name" value="RNA_pol_Rpb1_1"/>
    <property type="match status" value="1"/>
</dbReference>
<comment type="catalytic activity">
    <reaction evidence="11">
        <text>RNA(n) + a ribonucleoside 5'-triphosphate = RNA(n+1) + diphosphate</text>
        <dbReference type="Rhea" id="RHEA:21248"/>
        <dbReference type="Rhea" id="RHEA-COMP:14527"/>
        <dbReference type="Rhea" id="RHEA-COMP:17342"/>
        <dbReference type="ChEBI" id="CHEBI:33019"/>
        <dbReference type="ChEBI" id="CHEBI:61557"/>
        <dbReference type="ChEBI" id="CHEBI:140395"/>
        <dbReference type="EC" id="2.7.7.6"/>
    </reaction>
</comment>
<dbReference type="InterPro" id="IPR045867">
    <property type="entry name" value="DNA-dir_RpoC_beta_prime"/>
</dbReference>
<evidence type="ECO:0000256" key="10">
    <source>
        <dbReference type="ARBA" id="ARBA00023242"/>
    </source>
</evidence>
<evidence type="ECO:0000256" key="9">
    <source>
        <dbReference type="ARBA" id="ARBA00023163"/>
    </source>
</evidence>
<evidence type="ECO:0000256" key="8">
    <source>
        <dbReference type="ARBA" id="ARBA00022842"/>
    </source>
</evidence>
<dbReference type="SMART" id="SM00663">
    <property type="entry name" value="RPOLA_N"/>
    <property type="match status" value="1"/>
</dbReference>
<reference evidence="15" key="1">
    <citation type="submission" date="2025-08" db="UniProtKB">
        <authorList>
            <consortium name="RefSeq"/>
        </authorList>
    </citation>
    <scope>IDENTIFICATION</scope>
    <source>
        <tissue evidence="15">Testes</tissue>
    </source>
</reference>
<dbReference type="RefSeq" id="XP_002734489.2">
    <property type="nucleotide sequence ID" value="XM_002734443.2"/>
</dbReference>
<dbReference type="PANTHER" id="PTHR19376:SF11">
    <property type="entry name" value="DNA-DIRECTED RNA POLYMERASE I SUBUNIT RPA1"/>
    <property type="match status" value="1"/>
</dbReference>
<evidence type="ECO:0000256" key="1">
    <source>
        <dbReference type="ARBA" id="ARBA00004123"/>
    </source>
</evidence>
<dbReference type="InterPro" id="IPR006592">
    <property type="entry name" value="RNA_pol_N"/>
</dbReference>
<dbReference type="Gene3D" id="4.10.860.120">
    <property type="entry name" value="RNA polymerase II, clamp domain"/>
    <property type="match status" value="1"/>
</dbReference>
<keyword evidence="4 11" id="KW-0808">Transferase</keyword>
<evidence type="ECO:0000259" key="13">
    <source>
        <dbReference type="SMART" id="SM00663"/>
    </source>
</evidence>
<comment type="subcellular location">
    <subcellularLocation>
        <location evidence="1">Nucleus</location>
    </subcellularLocation>
</comment>
<dbReference type="CDD" id="cd02735">
    <property type="entry name" value="RNAP_I_Rpa1_C"/>
    <property type="match status" value="1"/>
</dbReference>
<dbReference type="InterPro" id="IPR000722">
    <property type="entry name" value="RNA_pol_asu"/>
</dbReference>
<evidence type="ECO:0000313" key="14">
    <source>
        <dbReference type="Proteomes" id="UP000694865"/>
    </source>
</evidence>
<gene>
    <name evidence="15" type="primary">LOC100373861</name>
</gene>
<organism evidence="14 15">
    <name type="scientific">Saccoglossus kowalevskii</name>
    <name type="common">Acorn worm</name>
    <dbReference type="NCBI Taxonomy" id="10224"/>
    <lineage>
        <taxon>Eukaryota</taxon>
        <taxon>Metazoa</taxon>
        <taxon>Hemichordata</taxon>
        <taxon>Enteropneusta</taxon>
        <taxon>Harrimaniidae</taxon>
        <taxon>Saccoglossus</taxon>
    </lineage>
</organism>
<keyword evidence="5 11" id="KW-0548">Nucleotidyltransferase</keyword>
<dbReference type="Gene3D" id="2.40.40.20">
    <property type="match status" value="1"/>
</dbReference>
<dbReference type="Gene3D" id="6.10.250.2940">
    <property type="match status" value="1"/>
</dbReference>
<keyword evidence="7" id="KW-0862">Zinc</keyword>
<dbReference type="Gene3D" id="3.30.1490.180">
    <property type="entry name" value="RNA polymerase ii"/>
    <property type="match status" value="1"/>
</dbReference>
<dbReference type="InterPro" id="IPR044893">
    <property type="entry name" value="RNA_pol_Rpb1_clamp_domain"/>
</dbReference>
<dbReference type="InterPro" id="IPR007083">
    <property type="entry name" value="RNA_pol_Rpb1_4"/>
</dbReference>
<dbReference type="Pfam" id="PF04998">
    <property type="entry name" value="RNA_pol_Rpb1_5"/>
    <property type="match status" value="1"/>
</dbReference>
<dbReference type="Gene3D" id="1.10.274.100">
    <property type="entry name" value="RNA polymerase Rpb1, domain 3"/>
    <property type="match status" value="2"/>
</dbReference>
<keyword evidence="6" id="KW-0479">Metal-binding</keyword>
<dbReference type="Proteomes" id="UP000694865">
    <property type="component" value="Unplaced"/>
</dbReference>
<feature type="compositionally biased region" description="Acidic residues" evidence="12">
    <location>
        <begin position="1333"/>
        <end position="1376"/>
    </location>
</feature>
<dbReference type="PANTHER" id="PTHR19376">
    <property type="entry name" value="DNA-DIRECTED RNA POLYMERASE"/>
    <property type="match status" value="1"/>
</dbReference>
<dbReference type="InterPro" id="IPR015699">
    <property type="entry name" value="DNA-dir_RNA_pol1_lsu_N"/>
</dbReference>
<sequence>MMHSIPSKRLCGIRFKNFSTKEIKNLSVQEITNPQTFDQFHHPSFGGLYDPKLGPADRDDFCGTCSLNYLHCPGHFGHIVLPLPVYNPLFFRLLVKILKGSCLNCHHLLAGRSSVIKIKSQLKCLEYGILSAVDDLENIISEASSENNDIDIIYIQDTTKAYVDKALQGIDKEDSRISSHVRNVTEQKKKLITDFINTEVRHLSKCHLCKKKVCELRAEHNSKIYFKKGSKRKRIQITENKSTTPNEEATEETIARWTGFGLNEVYLTPQDAREHMKLIIQNEGSLLHHLFGALADEQGMASPKSVDVFFLDVVPVPPSRFRPISQVGDKRFENPQTSNLSNVLGESIKLQRIVRIIKIQDCSQDEAENDIDMSVLGQVAGKNNEEKLHNCWISLQTRVNCVVDSDLDRLNSDKHPGIRQILEKKDGLLRKHMMGKRVNYAARSVISPDPNIATDEIGIPSVIATKLTYPQPVTPWNVKQLRNAVINGPDKHPGASIVENEDGSKTLLRADRPTQRDAIAKQLLTPSSASSGLLGCKKVHRHVKNGDLVLLNRQPTLHKPSIMAHKVRVLPGEKTLRLHYANCKSYNADFDGDEMNVHLPQNELGRAEASVLATTNNQYLVPKDCTPLSGLIQDHMVSGVRITIRGRFFNSVFLRGFCGVLSKAGYGPTPYGLVHCCHELYGGEVCGRLLTCLGRLFTTFLQTTSGFSLGVEDILVTETADAKRRETLVEGAASGPAVVSKALHVEDSTDTGTLLESYHSAHTSADGEDMKEIDLCMKSKTDEITNNVNKACMPNGLLKRFPENNLQLMVQAGAKGSQVNCMQISCLLGQIELEGRRPPLMISGRSLPSFLPYDTSPRAGGFVDGRFLTGIRPQEYYFHCMAGREGLVDTAVKTSRSGYLQRCLIKHLEGLIVGYDLTVRDSDGSVVQFQYGEDGLDILKTPFLQEKQFPFMISNENAVLDDRELNLLMTKVDSTKVKEVRHKIKKWRKKFGEEEGKKLLKPFVHFCNKKGDKVLAEIKATVQDENTHELETKETLVKMWHELTNKDKYLKSCKPCPDPVISQLRPDVNFGSTSDSFYDMTESYVTRNPHGLLDTTGHMTSERFRTLMNLKYMTSLCHPGEAVGLLAAQSIGEPSTQMTLNTFHFAGRGEMNVTLGIPRLREILMVASSNIQTPSMSIPVLNMRKAKKQAKKLKRKLTRLYFSDVLENVEVAEIYEVTSGVNNRVYKIRMSFLPADCYKEEVNLKPSDVLYFVEKRFIRRLLSVIRQKMRQITDIKLVDAKTRSFLLNDDLEDVEEIPKQVNEDLNESSEDDENDNDDDAVAKKLKKQKTDDMEYDEEEEEEEEAGNENDSGEETEGENLEEMEQEDIQGDNDNETYEQLKSKKRKKKKDTLFRINNVVNIHDWIHGYEFDEEDELWCQVVIKLDILDSKMDMCSVIENEAKKLIVYETPGVKRCFLSDNTDLGHEGKKTLHTEGVSIMEMFTYDKILDLNKLYSNDIHAMAATYGIEAARKVLIKEIQEVFKAYGIHVNARHLTLVADYMTYEGVYRPFNRFSLQSSASPLQQMSFEQSMTFLKQATIDGSCDQLKSPSARLAVGRVVSGGTGSFELVQPLV</sequence>
<evidence type="ECO:0000256" key="12">
    <source>
        <dbReference type="SAM" id="MobiDB-lite"/>
    </source>
</evidence>
<evidence type="ECO:0000256" key="6">
    <source>
        <dbReference type="ARBA" id="ARBA00022723"/>
    </source>
</evidence>
<feature type="region of interest" description="Disordered" evidence="12">
    <location>
        <begin position="1325"/>
        <end position="1382"/>
    </location>
</feature>
<feature type="domain" description="RNA polymerase N-terminal" evidence="13">
    <location>
        <begin position="307"/>
        <end position="643"/>
    </location>
</feature>
<evidence type="ECO:0000256" key="5">
    <source>
        <dbReference type="ARBA" id="ARBA00022695"/>
    </source>
</evidence>
<dbReference type="EC" id="2.7.7.6" evidence="11"/>
<dbReference type="InterPro" id="IPR047107">
    <property type="entry name" value="DNA-dir_RNA_pol1_lsu_C"/>
</dbReference>
<protein>
    <recommendedName>
        <fullName evidence="11">DNA-directed RNA polymerase subunit</fullName>
        <ecNumber evidence="11">2.7.7.6</ecNumber>
    </recommendedName>
</protein>
<keyword evidence="14" id="KW-1185">Reference proteome</keyword>
<dbReference type="CDD" id="cd01435">
    <property type="entry name" value="RNAP_I_RPA1_N"/>
    <property type="match status" value="1"/>
</dbReference>
<dbReference type="Pfam" id="PF05000">
    <property type="entry name" value="RNA_pol_Rpb1_4"/>
    <property type="match status" value="1"/>
</dbReference>
<dbReference type="InterPro" id="IPR007080">
    <property type="entry name" value="RNA_pol_Rpb1_1"/>
</dbReference>
<evidence type="ECO:0000313" key="15">
    <source>
        <dbReference type="RefSeq" id="XP_002734489.2"/>
    </source>
</evidence>
<dbReference type="InterPro" id="IPR042102">
    <property type="entry name" value="RNA_pol_Rpb1_3_sf"/>
</dbReference>
<dbReference type="Gene3D" id="3.30.70.2850">
    <property type="match status" value="1"/>
</dbReference>
<comment type="function">
    <text evidence="11">DNA-dependent RNA polymerase catalyzes the transcription of DNA into RNA using the four ribonucleoside triphosphates as substrates.</text>
</comment>
<dbReference type="SUPFAM" id="SSF64484">
    <property type="entry name" value="beta and beta-prime subunits of DNA dependent RNA-polymerase"/>
    <property type="match status" value="1"/>
</dbReference>
<keyword evidence="3 11" id="KW-0240">DNA-directed RNA polymerase</keyword>
<keyword evidence="8" id="KW-0460">Magnesium</keyword>
<dbReference type="InterPro" id="IPR038120">
    <property type="entry name" value="Rpb1_funnel_sf"/>
</dbReference>
<evidence type="ECO:0000256" key="7">
    <source>
        <dbReference type="ARBA" id="ARBA00022833"/>
    </source>
</evidence>
<name>A0ABM0GPK2_SACKO</name>
<keyword evidence="9 11" id="KW-0804">Transcription</keyword>
<evidence type="ECO:0000256" key="3">
    <source>
        <dbReference type="ARBA" id="ARBA00022478"/>
    </source>
</evidence>
<dbReference type="InterPro" id="IPR007081">
    <property type="entry name" value="RNA_pol_Rpb1_5"/>
</dbReference>
<evidence type="ECO:0000256" key="11">
    <source>
        <dbReference type="RuleBase" id="RU004279"/>
    </source>
</evidence>
<dbReference type="Gene3D" id="1.10.357.120">
    <property type="match status" value="1"/>
</dbReference>
<comment type="similarity">
    <text evidence="2 11">Belongs to the RNA polymerase beta' chain family.</text>
</comment>